<feature type="region of interest" description="Disordered" evidence="1">
    <location>
        <begin position="1"/>
        <end position="89"/>
    </location>
</feature>
<feature type="compositionally biased region" description="Polar residues" evidence="1">
    <location>
        <begin position="1"/>
        <end position="22"/>
    </location>
</feature>
<organism evidence="2">
    <name type="scientific">uncultured Nocardioidaceae bacterium</name>
    <dbReference type="NCBI Taxonomy" id="253824"/>
    <lineage>
        <taxon>Bacteria</taxon>
        <taxon>Bacillati</taxon>
        <taxon>Actinomycetota</taxon>
        <taxon>Actinomycetes</taxon>
        <taxon>Propionibacteriales</taxon>
        <taxon>Nocardioidaceae</taxon>
        <taxon>environmental samples</taxon>
    </lineage>
</organism>
<accession>A0A6J4LFX5</accession>
<name>A0A6J4LFX5_9ACTN</name>
<dbReference type="EMBL" id="CADCUH010000059">
    <property type="protein sequence ID" value="CAA9331709.1"/>
    <property type="molecule type" value="Genomic_DNA"/>
</dbReference>
<protein>
    <submittedName>
        <fullName evidence="2">Uncharacterized protein</fullName>
    </submittedName>
</protein>
<proteinExistence type="predicted"/>
<evidence type="ECO:0000256" key="1">
    <source>
        <dbReference type="SAM" id="MobiDB-lite"/>
    </source>
</evidence>
<evidence type="ECO:0000313" key="2">
    <source>
        <dbReference type="EMBL" id="CAA9331709.1"/>
    </source>
</evidence>
<gene>
    <name evidence="2" type="ORF">AVDCRST_MAG36-966</name>
</gene>
<reference evidence="2" key="1">
    <citation type="submission" date="2020-02" db="EMBL/GenBank/DDBJ databases">
        <authorList>
            <person name="Meier V. D."/>
        </authorList>
    </citation>
    <scope>NUCLEOTIDE SEQUENCE</scope>
    <source>
        <strain evidence="2">AVDCRST_MAG36</strain>
    </source>
</reference>
<feature type="non-terminal residue" evidence="2">
    <location>
        <position position="1"/>
    </location>
</feature>
<dbReference type="AlphaFoldDB" id="A0A6J4LFX5"/>
<sequence length="89" mass="9334">SAANASSAALHTVSPMQISSLGRTGRPRDSPTSSVNRGHRRRDAVMYRSAIVGRLTPVAAASDPSRRHRALSSSPSRQPDAATARSAGR</sequence>